<dbReference type="EMBL" id="BAAATD010000004">
    <property type="protein sequence ID" value="GAA2596726.1"/>
    <property type="molecule type" value="Genomic_DNA"/>
</dbReference>
<comment type="caution">
    <text evidence="2">The sequence shown here is derived from an EMBL/GenBank/DDBJ whole genome shotgun (WGS) entry which is preliminary data.</text>
</comment>
<sequence length="162" mass="17421">MKSIAKAVTFSLGLTVAGGLMAAAPATAATASSAKASATSETAAKPRTVYKRKYHAGNKYGDARGTLAITYDRGSYRHPLRLHVSGKLRDFCSTKSASHVYLSWSQGPKGQVKRKNVRVASVGNCKSVNFRKSYSTGIYMPSKAYVTVCSSVKKRWYCGRPG</sequence>
<keyword evidence="3" id="KW-1185">Reference proteome</keyword>
<evidence type="ECO:0000256" key="1">
    <source>
        <dbReference type="SAM" id="SignalP"/>
    </source>
</evidence>
<feature type="signal peptide" evidence="1">
    <location>
        <begin position="1"/>
        <end position="28"/>
    </location>
</feature>
<reference evidence="3" key="1">
    <citation type="journal article" date="2019" name="Int. J. Syst. Evol. Microbiol.">
        <title>The Global Catalogue of Microorganisms (GCM) 10K type strain sequencing project: providing services to taxonomists for standard genome sequencing and annotation.</title>
        <authorList>
            <consortium name="The Broad Institute Genomics Platform"/>
            <consortium name="The Broad Institute Genome Sequencing Center for Infectious Disease"/>
            <person name="Wu L."/>
            <person name="Ma J."/>
        </authorList>
    </citation>
    <scope>NUCLEOTIDE SEQUENCE [LARGE SCALE GENOMIC DNA]</scope>
    <source>
        <strain evidence="3">JCM 6833</strain>
    </source>
</reference>
<protein>
    <submittedName>
        <fullName evidence="2">Uncharacterized protein</fullName>
    </submittedName>
</protein>
<gene>
    <name evidence="2" type="ORF">GCM10010411_32720</name>
</gene>
<keyword evidence="1" id="KW-0732">Signal</keyword>
<accession>A0ABP6C4E1</accession>
<dbReference type="Proteomes" id="UP001501509">
    <property type="component" value="Unassembled WGS sequence"/>
</dbReference>
<proteinExistence type="predicted"/>
<organism evidence="2 3">
    <name type="scientific">Actinomadura fulvescens</name>
    <dbReference type="NCBI Taxonomy" id="46160"/>
    <lineage>
        <taxon>Bacteria</taxon>
        <taxon>Bacillati</taxon>
        <taxon>Actinomycetota</taxon>
        <taxon>Actinomycetes</taxon>
        <taxon>Streptosporangiales</taxon>
        <taxon>Thermomonosporaceae</taxon>
        <taxon>Actinomadura</taxon>
    </lineage>
</organism>
<dbReference type="RefSeq" id="WP_344541736.1">
    <property type="nucleotide sequence ID" value="NZ_BAAATD010000004.1"/>
</dbReference>
<name>A0ABP6C4E1_9ACTN</name>
<feature type="chain" id="PRO_5046648921" evidence="1">
    <location>
        <begin position="29"/>
        <end position="162"/>
    </location>
</feature>
<evidence type="ECO:0000313" key="3">
    <source>
        <dbReference type="Proteomes" id="UP001501509"/>
    </source>
</evidence>
<evidence type="ECO:0000313" key="2">
    <source>
        <dbReference type="EMBL" id="GAA2596726.1"/>
    </source>
</evidence>